<organism evidence="3 4">
    <name type="scientific">Tenacibaculum polynesiense</name>
    <dbReference type="NCBI Taxonomy" id="3137857"/>
    <lineage>
        <taxon>Bacteria</taxon>
        <taxon>Pseudomonadati</taxon>
        <taxon>Bacteroidota</taxon>
        <taxon>Flavobacteriia</taxon>
        <taxon>Flavobacteriales</taxon>
        <taxon>Flavobacteriaceae</taxon>
        <taxon>Tenacibaculum</taxon>
    </lineage>
</organism>
<dbReference type="InterPro" id="IPR029062">
    <property type="entry name" value="Class_I_gatase-like"/>
</dbReference>
<name>A0ABM9P8Z3_9FLAO</name>
<dbReference type="CDD" id="cd06238">
    <property type="entry name" value="M14-like"/>
    <property type="match status" value="1"/>
</dbReference>
<proteinExistence type="predicted"/>
<reference evidence="3 4" key="1">
    <citation type="submission" date="2024-05" db="EMBL/GenBank/DDBJ databases">
        <authorList>
            <person name="Duchaud E."/>
        </authorList>
    </citation>
    <scope>NUCLEOTIDE SEQUENCE [LARGE SCALE GENOMIC DNA]</scope>
    <source>
        <strain evidence="3">Ena-SAMPLE-TAB-13-05-2024-13:56:06:370-140308</strain>
    </source>
</reference>
<feature type="chain" id="PRO_5045707462" evidence="1">
    <location>
        <begin position="19"/>
        <end position="827"/>
    </location>
</feature>
<evidence type="ECO:0000259" key="2">
    <source>
        <dbReference type="Pfam" id="PF00246"/>
    </source>
</evidence>
<keyword evidence="3" id="KW-0378">Hydrolase</keyword>
<keyword evidence="4" id="KW-1185">Reference proteome</keyword>
<evidence type="ECO:0000313" key="3">
    <source>
        <dbReference type="EMBL" id="CAL2101880.1"/>
    </source>
</evidence>
<dbReference type="InterPro" id="IPR000834">
    <property type="entry name" value="Peptidase_M14"/>
</dbReference>
<comment type="caution">
    <text evidence="3">The sequence shown here is derived from an EMBL/GenBank/DDBJ whole genome shotgun (WGS) entry which is preliminary data.</text>
</comment>
<protein>
    <submittedName>
        <fullName evidence="3">Zinc carboxypeptidase</fullName>
    </submittedName>
</protein>
<dbReference type="GO" id="GO:0004180">
    <property type="term" value="F:carboxypeptidase activity"/>
    <property type="evidence" value="ECO:0007669"/>
    <property type="project" value="UniProtKB-KW"/>
</dbReference>
<keyword evidence="3" id="KW-0121">Carboxypeptidase</keyword>
<feature type="domain" description="Peptidase M14" evidence="2">
    <location>
        <begin position="56"/>
        <end position="204"/>
    </location>
</feature>
<evidence type="ECO:0000313" key="4">
    <source>
        <dbReference type="Proteomes" id="UP001497527"/>
    </source>
</evidence>
<feature type="signal peptide" evidence="1">
    <location>
        <begin position="1"/>
        <end position="18"/>
    </location>
</feature>
<sequence>MKYKLLLLLFTINLTLFAQKIQSPKEFLGYEMGERFTRHHKVVDYFTYVSKNLNNVILEKYGETNEHRPLYVTYVSSQKNIDKLEEIRNNNISQTNSSNTKEVNDIAIVWLSYNVHGNEASSTEAAMQTLYELVTQKQSYLENTLVIIDPCINPDGRDRYVNWYNQVSSTPYNTNQEAKEHRDPWPTGRPNHYLFDLNRDWAWATQIETQHRLKIYNKWLPHIHVDFHEQYINNPYYFAPAAEPFHEIISDWQRDFQVQIGKNHAKHFDRNNWLYFTKESFDLLYPSYGDTYPTFMGAIGMTYEQAGHGMAGLGIDTDHGYTLTLVDRIKHHNTTGLSTVEIASKNASKLNSEFKSFFNTKNLTYKSYVLKNQNADKIKRLTDLLDKHEIQYETTSPGKVNGYNYVTSKTGSLKTTSKDIVIHTDQPKGKMVKALFEPNAKLADSLTYDITAWALPYAHGIQALASKKKVASVKSSSIKVNNNTASPNSYAYVSKWNSLEDATFLATLLHKNIKVRFSEKPFSIGGKSYDRGSLIVLRHDNKNLENFDVKLITIANKNHREITPVNTGFVSSGVDFGSYSVKPINKQKVAVLSGKGTSSLSFGEVWHFFEQQLKYPINILDTERLNQINLNNYDVLIIPNGYYGSILNKGALTKLKKWMSTGGTTIVIGNALRSFADKKQFALKTKKGDTTKIKKANLTPYAQLERQSTNNLITGAIFKSKVDATHPLAFGYSNQYFSLKLGNTSYEYLKKGGNVAYFTKDTKNISGFAGKKALEKIPESLLFGEEQIGRGSIIYMVDNPLFRAFWENGKLFFANAVFFRNSSVIKK</sequence>
<accession>A0ABM9P8Z3</accession>
<dbReference type="Proteomes" id="UP001497527">
    <property type="component" value="Unassembled WGS sequence"/>
</dbReference>
<dbReference type="RefSeq" id="WP_348714923.1">
    <property type="nucleotide sequence ID" value="NZ_CAXJIO010000010.1"/>
</dbReference>
<dbReference type="EMBL" id="CAXJIO010000010">
    <property type="protein sequence ID" value="CAL2101880.1"/>
    <property type="molecule type" value="Genomic_DNA"/>
</dbReference>
<keyword evidence="3" id="KW-0645">Protease</keyword>
<keyword evidence="1" id="KW-0732">Signal</keyword>
<gene>
    <name evidence="3" type="ORF">T190423A01A_10443</name>
</gene>
<evidence type="ECO:0000256" key="1">
    <source>
        <dbReference type="SAM" id="SignalP"/>
    </source>
</evidence>
<dbReference type="Pfam" id="PF00246">
    <property type="entry name" value="Peptidase_M14"/>
    <property type="match status" value="1"/>
</dbReference>
<dbReference type="SUPFAM" id="SSF53187">
    <property type="entry name" value="Zn-dependent exopeptidases"/>
    <property type="match status" value="1"/>
</dbReference>
<dbReference type="Gene3D" id="3.40.630.10">
    <property type="entry name" value="Zn peptidases"/>
    <property type="match status" value="1"/>
</dbReference>
<dbReference type="SUPFAM" id="SSF52317">
    <property type="entry name" value="Class I glutamine amidotransferase-like"/>
    <property type="match status" value="1"/>
</dbReference>